<dbReference type="OrthoDB" id="9764953at2"/>
<dbReference type="AlphaFoldDB" id="A0A518D4Y3"/>
<evidence type="ECO:0000256" key="2">
    <source>
        <dbReference type="SAM" id="SignalP"/>
    </source>
</evidence>
<dbReference type="Pfam" id="PF02230">
    <property type="entry name" value="Abhydrolase_2"/>
    <property type="match status" value="1"/>
</dbReference>
<protein>
    <submittedName>
        <fullName evidence="4">Alpha/beta hydrolase family protein</fullName>
    </submittedName>
</protein>
<dbReference type="PANTHER" id="PTHR43037:SF1">
    <property type="entry name" value="BLL1128 PROTEIN"/>
    <property type="match status" value="1"/>
</dbReference>
<evidence type="ECO:0000259" key="3">
    <source>
        <dbReference type="Pfam" id="PF02230"/>
    </source>
</evidence>
<dbReference type="EMBL" id="CP036290">
    <property type="protein sequence ID" value="QDU86531.1"/>
    <property type="molecule type" value="Genomic_DNA"/>
</dbReference>
<evidence type="ECO:0000256" key="1">
    <source>
        <dbReference type="ARBA" id="ARBA00022729"/>
    </source>
</evidence>
<gene>
    <name evidence="4" type="ORF">Pla163_36820</name>
</gene>
<dbReference type="Gene3D" id="3.40.50.1820">
    <property type="entry name" value="alpha/beta hydrolase"/>
    <property type="match status" value="1"/>
</dbReference>
<reference evidence="4 5" key="1">
    <citation type="submission" date="2019-02" db="EMBL/GenBank/DDBJ databases">
        <title>Deep-cultivation of Planctomycetes and their phenomic and genomic characterization uncovers novel biology.</title>
        <authorList>
            <person name="Wiegand S."/>
            <person name="Jogler M."/>
            <person name="Boedeker C."/>
            <person name="Pinto D."/>
            <person name="Vollmers J."/>
            <person name="Rivas-Marin E."/>
            <person name="Kohn T."/>
            <person name="Peeters S.H."/>
            <person name="Heuer A."/>
            <person name="Rast P."/>
            <person name="Oberbeckmann S."/>
            <person name="Bunk B."/>
            <person name="Jeske O."/>
            <person name="Meyerdierks A."/>
            <person name="Storesund J.E."/>
            <person name="Kallscheuer N."/>
            <person name="Luecker S."/>
            <person name="Lage O.M."/>
            <person name="Pohl T."/>
            <person name="Merkel B.J."/>
            <person name="Hornburger P."/>
            <person name="Mueller R.-W."/>
            <person name="Bruemmer F."/>
            <person name="Labrenz M."/>
            <person name="Spormann A.M."/>
            <person name="Op den Camp H."/>
            <person name="Overmann J."/>
            <person name="Amann R."/>
            <person name="Jetten M.S.M."/>
            <person name="Mascher T."/>
            <person name="Medema M.H."/>
            <person name="Devos D.P."/>
            <person name="Kaster A.-K."/>
            <person name="Ovreas L."/>
            <person name="Rohde M."/>
            <person name="Galperin M.Y."/>
            <person name="Jogler C."/>
        </authorList>
    </citation>
    <scope>NUCLEOTIDE SEQUENCE [LARGE SCALE GENOMIC DNA]</scope>
    <source>
        <strain evidence="4 5">Pla163</strain>
    </source>
</reference>
<dbReference type="PANTHER" id="PTHR43037">
    <property type="entry name" value="UNNAMED PRODUCT-RELATED"/>
    <property type="match status" value="1"/>
</dbReference>
<keyword evidence="1 2" id="KW-0732">Signal</keyword>
<dbReference type="SUPFAM" id="SSF53474">
    <property type="entry name" value="alpha/beta-Hydrolases"/>
    <property type="match status" value="1"/>
</dbReference>
<dbReference type="Proteomes" id="UP000319342">
    <property type="component" value="Chromosome"/>
</dbReference>
<evidence type="ECO:0000313" key="4">
    <source>
        <dbReference type="EMBL" id="QDU86531.1"/>
    </source>
</evidence>
<keyword evidence="5" id="KW-1185">Reference proteome</keyword>
<dbReference type="InterPro" id="IPR003140">
    <property type="entry name" value="PLipase/COase/thioEstase"/>
</dbReference>
<organism evidence="4 5">
    <name type="scientific">Rohdeia mirabilis</name>
    <dbReference type="NCBI Taxonomy" id="2528008"/>
    <lineage>
        <taxon>Bacteria</taxon>
        <taxon>Pseudomonadati</taxon>
        <taxon>Planctomycetota</taxon>
        <taxon>Planctomycetia</taxon>
        <taxon>Planctomycetia incertae sedis</taxon>
        <taxon>Rohdeia</taxon>
    </lineage>
</organism>
<sequence precursor="true">MRPLVLLAVLTASALSLAWTPRAAAADPAPVPDVGTRSLEWVGSGGALRWYHVFEPTTPAPVPDARRPLVVCFHGGGGNAASAYENYGVAEEAQARGWVAVFPEGTGPLSGTGTFALQSWNAGDCCVFAAENDVDDVGFFADMLGQLVVEHDVDPDRVFVTGFSNGAMMSYRLGVERPDLVTAIAPVGGALVTDPPTARVPLLAIHGLLDTRVPFDGGMGSGLAGEVFPSQFESFVPFLEANGSCDLLPPYVHGAAMLFVAPAPAAPAIGAETWYFLALDGGHSWPGGNGSIVNPSEPQHTDVPATPLMFDFFERQ</sequence>
<feature type="chain" id="PRO_5022170155" evidence="2">
    <location>
        <begin position="26"/>
        <end position="316"/>
    </location>
</feature>
<dbReference type="GO" id="GO:0016787">
    <property type="term" value="F:hydrolase activity"/>
    <property type="evidence" value="ECO:0007669"/>
    <property type="project" value="UniProtKB-KW"/>
</dbReference>
<evidence type="ECO:0000313" key="5">
    <source>
        <dbReference type="Proteomes" id="UP000319342"/>
    </source>
</evidence>
<feature type="domain" description="Phospholipase/carboxylesterase/thioesterase" evidence="3">
    <location>
        <begin position="66"/>
        <end position="215"/>
    </location>
</feature>
<accession>A0A518D4Y3</accession>
<proteinExistence type="predicted"/>
<feature type="signal peptide" evidence="2">
    <location>
        <begin position="1"/>
        <end position="25"/>
    </location>
</feature>
<dbReference type="InterPro" id="IPR029058">
    <property type="entry name" value="AB_hydrolase_fold"/>
</dbReference>
<dbReference type="InterPro" id="IPR050955">
    <property type="entry name" value="Plant_Biomass_Hydrol_Est"/>
</dbReference>
<keyword evidence="4" id="KW-0378">Hydrolase</keyword>
<name>A0A518D4Y3_9BACT</name>
<dbReference type="RefSeq" id="WP_145191944.1">
    <property type="nucleotide sequence ID" value="NZ_CP036290.1"/>
</dbReference>